<dbReference type="Pfam" id="PF13086">
    <property type="entry name" value="AAA_11"/>
    <property type="match status" value="1"/>
</dbReference>
<dbReference type="InterPro" id="IPR027417">
    <property type="entry name" value="P-loop_NTPase"/>
</dbReference>
<proteinExistence type="predicted"/>
<dbReference type="RefSeq" id="WP_284306270.1">
    <property type="nucleotide sequence ID" value="NZ_BSUY01000001.1"/>
</dbReference>
<evidence type="ECO:0000313" key="3">
    <source>
        <dbReference type="Proteomes" id="UP001157046"/>
    </source>
</evidence>
<organism evidence="2 3">
    <name type="scientific">Shewanella glacialipiscicola</name>
    <dbReference type="NCBI Taxonomy" id="614069"/>
    <lineage>
        <taxon>Bacteria</taxon>
        <taxon>Pseudomonadati</taxon>
        <taxon>Pseudomonadota</taxon>
        <taxon>Gammaproteobacteria</taxon>
        <taxon>Alteromonadales</taxon>
        <taxon>Shewanellaceae</taxon>
        <taxon>Shewanella</taxon>
    </lineage>
</organism>
<evidence type="ECO:0000313" key="2">
    <source>
        <dbReference type="EMBL" id="GMA81176.1"/>
    </source>
</evidence>
<dbReference type="InterPro" id="IPR041677">
    <property type="entry name" value="DNA2/NAM7_AAA_11"/>
</dbReference>
<dbReference type="SUPFAM" id="SSF52540">
    <property type="entry name" value="P-loop containing nucleoside triphosphate hydrolases"/>
    <property type="match status" value="1"/>
</dbReference>
<accession>A0ABQ6IZ73</accession>
<comment type="caution">
    <text evidence="2">The sequence shown here is derived from an EMBL/GenBank/DDBJ whole genome shotgun (WGS) entry which is preliminary data.</text>
</comment>
<name>A0ABQ6IZ73_9GAMM</name>
<reference evidence="3" key="1">
    <citation type="journal article" date="2019" name="Int. J. Syst. Evol. Microbiol.">
        <title>The Global Catalogue of Microorganisms (GCM) 10K type strain sequencing project: providing services to taxonomists for standard genome sequencing and annotation.</title>
        <authorList>
            <consortium name="The Broad Institute Genomics Platform"/>
            <consortium name="The Broad Institute Genome Sequencing Center for Infectious Disease"/>
            <person name="Wu L."/>
            <person name="Ma J."/>
        </authorList>
    </citation>
    <scope>NUCLEOTIDE SEQUENCE [LARGE SCALE GENOMIC DNA]</scope>
    <source>
        <strain evidence="3">NBRC 102030</strain>
    </source>
</reference>
<gene>
    <name evidence="2" type="ORF">GCM10025855_07090</name>
</gene>
<evidence type="ECO:0000259" key="1">
    <source>
        <dbReference type="Pfam" id="PF13086"/>
    </source>
</evidence>
<protein>
    <recommendedName>
        <fullName evidence="1">DNA2/NAM7 helicase helicase domain-containing protein</fullName>
    </recommendedName>
</protein>
<sequence length="342" mass="37558">MIGRLFRDGFPHDAEINPADLNHPEKLHLVKDADSSQIEAILAMKSGADLIIQGPPGTGKSQTITNIIAEAVALGKKVLFVAQKMAALEVVKKRLDETHMGYAVLELHSHKSTKKSVLGSIAESLEQGRPQTANREQEFSDLAESKASLDAYVHAIRAPILRSGINYIEALGSLLQLKTKDPDNSLPALPFSYFEQWTAEEYSNARKLVTELVQHLARIGIPAAHPFARSGRTDFSPALQQALTSTLAEICQLLSQLDTQTQTVSVFLQLDKPQSLQQVAPLISTTSWLSEVPDLKSIKVNIPIWALEKSGSITACLVWPISYHSKPAANSTLSRRRWMPIC</sequence>
<dbReference type="EMBL" id="BSUY01000001">
    <property type="protein sequence ID" value="GMA81176.1"/>
    <property type="molecule type" value="Genomic_DNA"/>
</dbReference>
<feature type="domain" description="DNA2/NAM7 helicase helicase" evidence="1">
    <location>
        <begin position="34"/>
        <end position="150"/>
    </location>
</feature>
<dbReference type="Proteomes" id="UP001157046">
    <property type="component" value="Unassembled WGS sequence"/>
</dbReference>
<keyword evidence="3" id="KW-1185">Reference proteome</keyword>
<dbReference type="Gene3D" id="3.40.50.300">
    <property type="entry name" value="P-loop containing nucleotide triphosphate hydrolases"/>
    <property type="match status" value="1"/>
</dbReference>